<evidence type="ECO:0000313" key="2">
    <source>
        <dbReference type="EMBL" id="KAJ7691590.1"/>
    </source>
</evidence>
<dbReference type="Proteomes" id="UP001221757">
    <property type="component" value="Unassembled WGS sequence"/>
</dbReference>
<feature type="compositionally biased region" description="Pro residues" evidence="1">
    <location>
        <begin position="40"/>
        <end position="49"/>
    </location>
</feature>
<keyword evidence="3" id="KW-1185">Reference proteome</keyword>
<feature type="region of interest" description="Disordered" evidence="1">
    <location>
        <begin position="18"/>
        <end position="53"/>
    </location>
</feature>
<name>A0AAD7DH32_MYCRO</name>
<reference evidence="2" key="1">
    <citation type="submission" date="2023-03" db="EMBL/GenBank/DDBJ databases">
        <title>Massive genome expansion in bonnet fungi (Mycena s.s.) driven by repeated elements and novel gene families across ecological guilds.</title>
        <authorList>
            <consortium name="Lawrence Berkeley National Laboratory"/>
            <person name="Harder C.B."/>
            <person name="Miyauchi S."/>
            <person name="Viragh M."/>
            <person name="Kuo A."/>
            <person name="Thoen E."/>
            <person name="Andreopoulos B."/>
            <person name="Lu D."/>
            <person name="Skrede I."/>
            <person name="Drula E."/>
            <person name="Henrissat B."/>
            <person name="Morin E."/>
            <person name="Kohler A."/>
            <person name="Barry K."/>
            <person name="LaButti K."/>
            <person name="Morin E."/>
            <person name="Salamov A."/>
            <person name="Lipzen A."/>
            <person name="Mereny Z."/>
            <person name="Hegedus B."/>
            <person name="Baldrian P."/>
            <person name="Stursova M."/>
            <person name="Weitz H."/>
            <person name="Taylor A."/>
            <person name="Grigoriev I.V."/>
            <person name="Nagy L.G."/>
            <person name="Martin F."/>
            <person name="Kauserud H."/>
        </authorList>
    </citation>
    <scope>NUCLEOTIDE SEQUENCE</scope>
    <source>
        <strain evidence="2">CBHHK067</strain>
    </source>
</reference>
<accession>A0AAD7DH32</accession>
<feature type="compositionally biased region" description="Low complexity" evidence="1">
    <location>
        <begin position="22"/>
        <end position="39"/>
    </location>
</feature>
<comment type="caution">
    <text evidence="2">The sequence shown here is derived from an EMBL/GenBank/DDBJ whole genome shotgun (WGS) entry which is preliminary data.</text>
</comment>
<evidence type="ECO:0000313" key="3">
    <source>
        <dbReference type="Proteomes" id="UP001221757"/>
    </source>
</evidence>
<sequence length="410" mass="42714">MTVRLLLPSDHLARSLNARTGSASAASSSNPNSNSNPTTIPSPPIPSQQPPTSHHVLARVAELRRVLPRPSPLGTGKHDLVHAHTIPHAHPEHFSPYARAHDCAVGSLYQHDVGALSSESLHSSVSRKSRKSHSTSSSCDGMAGQTFLDEPIEWHLPPNLARSTAKTDGLIPLPWSTDDANYHRSANIDAGHHSDDVGDAGVRTCPLDDGETTRCTAAACGGACLNCTLLSLPYFSPIDGLKDGAFEVLGSGANGHKEYEPVSVELGFELQFGSEAEGNSGGGPGSGVLDEQAIDEWLRGVGALPPASELSESPPPSDFGDALGANGLLGNFNFGDEDATFAAGGEQQEGVLLADANFPPEVQFGQLAWMFDLDVGGAPVYGLGDMCFLEAYTRSCSTSSGSASSALSVA</sequence>
<gene>
    <name evidence="2" type="ORF">B0H17DRAFT_557980</name>
</gene>
<dbReference type="AlphaFoldDB" id="A0AAD7DH32"/>
<dbReference type="EMBL" id="JARKIE010000057">
    <property type="protein sequence ID" value="KAJ7691590.1"/>
    <property type="molecule type" value="Genomic_DNA"/>
</dbReference>
<organism evidence="2 3">
    <name type="scientific">Mycena rosella</name>
    <name type="common">Pink bonnet</name>
    <name type="synonym">Agaricus rosellus</name>
    <dbReference type="NCBI Taxonomy" id="1033263"/>
    <lineage>
        <taxon>Eukaryota</taxon>
        <taxon>Fungi</taxon>
        <taxon>Dikarya</taxon>
        <taxon>Basidiomycota</taxon>
        <taxon>Agaricomycotina</taxon>
        <taxon>Agaricomycetes</taxon>
        <taxon>Agaricomycetidae</taxon>
        <taxon>Agaricales</taxon>
        <taxon>Marasmiineae</taxon>
        <taxon>Mycenaceae</taxon>
        <taxon>Mycena</taxon>
    </lineage>
</organism>
<feature type="region of interest" description="Disordered" evidence="1">
    <location>
        <begin position="120"/>
        <end position="142"/>
    </location>
</feature>
<proteinExistence type="predicted"/>
<evidence type="ECO:0000256" key="1">
    <source>
        <dbReference type="SAM" id="MobiDB-lite"/>
    </source>
</evidence>
<protein>
    <submittedName>
        <fullName evidence="2">Uncharacterized protein</fullName>
    </submittedName>
</protein>